<gene>
    <name evidence="3" type="ORF">DAI18_08890</name>
</gene>
<feature type="domain" description="Glycosyltransferase 2-like" evidence="2">
    <location>
        <begin position="5"/>
        <end position="100"/>
    </location>
</feature>
<reference evidence="3 4" key="1">
    <citation type="submission" date="2018-04" db="EMBL/GenBank/DDBJ databases">
        <title>Denitrifier Microvirgula.</title>
        <authorList>
            <person name="Anderson E."/>
            <person name="Jang J."/>
            <person name="Ishii S."/>
        </authorList>
    </citation>
    <scope>NUCLEOTIDE SEQUENCE [LARGE SCALE GENOMIC DNA]</scope>
    <source>
        <strain evidence="3 4">BE2.4</strain>
    </source>
</reference>
<evidence type="ECO:0000259" key="2">
    <source>
        <dbReference type="Pfam" id="PF00535"/>
    </source>
</evidence>
<name>A0A2S0PF92_9NEIS</name>
<dbReference type="Pfam" id="PF00535">
    <property type="entry name" value="Glycos_transf_2"/>
    <property type="match status" value="1"/>
</dbReference>
<dbReference type="Proteomes" id="UP000244173">
    <property type="component" value="Chromosome"/>
</dbReference>
<dbReference type="RefSeq" id="WP_028500235.1">
    <property type="nucleotide sequence ID" value="NZ_CALFSO010000097.1"/>
</dbReference>
<comment type="similarity">
    <text evidence="1">Belongs to the glycosyltransferase 2 family. WaaE/KdtX subfamily.</text>
</comment>
<dbReference type="InterPro" id="IPR029044">
    <property type="entry name" value="Nucleotide-diphossugar_trans"/>
</dbReference>
<dbReference type="AlphaFoldDB" id="A0A2S0PF92"/>
<dbReference type="GO" id="GO:0016740">
    <property type="term" value="F:transferase activity"/>
    <property type="evidence" value="ECO:0007669"/>
    <property type="project" value="UniProtKB-KW"/>
</dbReference>
<keyword evidence="4" id="KW-1185">Reference proteome</keyword>
<dbReference type="OrthoDB" id="9815923at2"/>
<dbReference type="Gene3D" id="3.90.550.10">
    <property type="entry name" value="Spore Coat Polysaccharide Biosynthesis Protein SpsA, Chain A"/>
    <property type="match status" value="1"/>
</dbReference>
<dbReference type="SUPFAM" id="SSF53448">
    <property type="entry name" value="Nucleotide-diphospho-sugar transferases"/>
    <property type="match status" value="1"/>
</dbReference>
<dbReference type="CDD" id="cd02511">
    <property type="entry name" value="Beta4Glucosyltransferase"/>
    <property type="match status" value="1"/>
</dbReference>
<dbReference type="EMBL" id="CP028519">
    <property type="protein sequence ID" value="AVY96032.1"/>
    <property type="molecule type" value="Genomic_DNA"/>
</dbReference>
<protein>
    <submittedName>
        <fullName evidence="3">Glycosyltransferase family 2 protein</fullName>
    </submittedName>
</protein>
<evidence type="ECO:0000256" key="1">
    <source>
        <dbReference type="ARBA" id="ARBA00038494"/>
    </source>
</evidence>
<evidence type="ECO:0000313" key="4">
    <source>
        <dbReference type="Proteomes" id="UP000244173"/>
    </source>
</evidence>
<dbReference type="InterPro" id="IPR001173">
    <property type="entry name" value="Glyco_trans_2-like"/>
</dbReference>
<sequence>MKKLSVCVLTFNSERLLEACIEPLTRIADELIVVDSGSSDGTLAILEKFGLTPLYRPYSTHGSQMNFAIDHASHDWVLCMDSDEVIDEATVNAILKLKQELDDPTLAYRITRHWFVLGQEVHAIYPVSSPDYPVRLFNRSIARFNDAPVDDRPAGFADTRIIAGFVRHDTFYTIHEIFKKLNDYTTRLVKFKKVSPSLARAFASSIASFWKWYVVKQAWKDGRVGLVTATYASWYAYLKYMKAWFQARHKP</sequence>
<dbReference type="PANTHER" id="PTHR43630">
    <property type="entry name" value="POLY-BETA-1,6-N-ACETYL-D-GLUCOSAMINE SYNTHASE"/>
    <property type="match status" value="1"/>
</dbReference>
<dbReference type="PANTHER" id="PTHR43630:SF2">
    <property type="entry name" value="GLYCOSYLTRANSFERASE"/>
    <property type="match status" value="1"/>
</dbReference>
<dbReference type="KEGG" id="maer:DAI18_08890"/>
<organism evidence="3 4">
    <name type="scientific">Microvirgula aerodenitrificans</name>
    <dbReference type="NCBI Taxonomy" id="57480"/>
    <lineage>
        <taxon>Bacteria</taxon>
        <taxon>Pseudomonadati</taxon>
        <taxon>Pseudomonadota</taxon>
        <taxon>Betaproteobacteria</taxon>
        <taxon>Neisseriales</taxon>
        <taxon>Aquaspirillaceae</taxon>
        <taxon>Microvirgula</taxon>
    </lineage>
</organism>
<dbReference type="STRING" id="1122240.GCA_000620105_03415"/>
<keyword evidence="3" id="KW-0808">Transferase</keyword>
<proteinExistence type="inferred from homology"/>
<evidence type="ECO:0000313" key="3">
    <source>
        <dbReference type="EMBL" id="AVY96032.1"/>
    </source>
</evidence>
<accession>A0A2S0PF92</accession>